<accession>A0A6C0JMP9</accession>
<proteinExistence type="predicted"/>
<dbReference type="AlphaFoldDB" id="A0A6C0JMP9"/>
<sequence>MAQYKSEYTNSMVGSPGCAYKTSCSSGGPIMTHLSGDPIMTHLSGDPTMTHLRRPGTTSGVFLTPDYAGIGYDALTHGVSSGCQQYFNIQDAYGSGAGNCMTSYTSRACGGCNGGAVGKGMDWVCSTGKCVGVHKGAQRPPGDVYRTKHQCQSNCKPMPGEGMDWVCSTSQLGGGKCVGVHKGTHPYPPGVKYPTSYQCHENCKPGQHR</sequence>
<evidence type="ECO:0000313" key="1">
    <source>
        <dbReference type="EMBL" id="QHU06859.1"/>
    </source>
</evidence>
<reference evidence="1" key="1">
    <citation type="journal article" date="2020" name="Nature">
        <title>Giant virus diversity and host interactions through global metagenomics.</title>
        <authorList>
            <person name="Schulz F."/>
            <person name="Roux S."/>
            <person name="Paez-Espino D."/>
            <person name="Jungbluth S."/>
            <person name="Walsh D.A."/>
            <person name="Denef V.J."/>
            <person name="McMahon K.D."/>
            <person name="Konstantinidis K.T."/>
            <person name="Eloe-Fadrosh E.A."/>
            <person name="Kyrpides N.C."/>
            <person name="Woyke T."/>
        </authorList>
    </citation>
    <scope>NUCLEOTIDE SEQUENCE</scope>
    <source>
        <strain evidence="1">GVMAG-S-1038524-41</strain>
    </source>
</reference>
<organism evidence="1">
    <name type="scientific">viral metagenome</name>
    <dbReference type="NCBI Taxonomy" id="1070528"/>
    <lineage>
        <taxon>unclassified sequences</taxon>
        <taxon>metagenomes</taxon>
        <taxon>organismal metagenomes</taxon>
    </lineage>
</organism>
<name>A0A6C0JMP9_9ZZZZ</name>
<protein>
    <submittedName>
        <fullName evidence="1">Uncharacterized protein</fullName>
    </submittedName>
</protein>
<dbReference type="EMBL" id="MN740668">
    <property type="protein sequence ID" value="QHU06859.1"/>
    <property type="molecule type" value="Genomic_DNA"/>
</dbReference>